<protein>
    <recommendedName>
        <fullName evidence="4">LPS-assembly protein LptD</fullName>
    </recommendedName>
</protein>
<feature type="domain" description="Organic solvent tolerance-like N-terminal" evidence="5">
    <location>
        <begin position="52"/>
        <end position="193"/>
    </location>
</feature>
<dbReference type="Pfam" id="PF03968">
    <property type="entry name" value="LptD_N"/>
    <property type="match status" value="1"/>
</dbReference>
<feature type="chain" id="PRO_5009010413" description="LPS-assembly protein LptD" evidence="4">
    <location>
        <begin position="25"/>
        <end position="774"/>
    </location>
</feature>
<gene>
    <name evidence="4" type="primary">lptD</name>
    <name evidence="7" type="ORF">REG_0785</name>
</gene>
<accession>E0WS56</accession>
<evidence type="ECO:0000256" key="4">
    <source>
        <dbReference type="HAMAP-Rule" id="MF_01411"/>
    </source>
</evidence>
<dbReference type="HOGENOM" id="CLU_009039_2_0_6"/>
<dbReference type="Pfam" id="PF04453">
    <property type="entry name" value="LptD"/>
    <property type="match status" value="1"/>
</dbReference>
<comment type="subcellular location">
    <subcellularLocation>
        <location evidence="4">Cell outer membrane</location>
    </subcellularLocation>
</comment>
<dbReference type="eggNOG" id="COG1452">
    <property type="taxonomic scope" value="Bacteria"/>
</dbReference>
<dbReference type="NCBIfam" id="NF002997">
    <property type="entry name" value="PRK03761.1"/>
    <property type="match status" value="1"/>
</dbReference>
<evidence type="ECO:0000256" key="2">
    <source>
        <dbReference type="ARBA" id="ARBA00023136"/>
    </source>
</evidence>
<dbReference type="PANTHER" id="PTHR30189:SF1">
    <property type="entry name" value="LPS-ASSEMBLY PROTEIN LPTD"/>
    <property type="match status" value="1"/>
</dbReference>
<dbReference type="GO" id="GO:0009279">
    <property type="term" value="C:cell outer membrane"/>
    <property type="evidence" value="ECO:0007669"/>
    <property type="project" value="UniProtKB-SubCell"/>
</dbReference>
<comment type="function">
    <text evidence="4">Together with LptE, is involved in the assembly of lipopolysaccharide (LPS) at the surface of the outer membrane.</text>
</comment>
<keyword evidence="8" id="KW-1185">Reference proteome</keyword>
<dbReference type="InterPro" id="IPR007543">
    <property type="entry name" value="LptD_C"/>
</dbReference>
<dbReference type="GO" id="GO:0015920">
    <property type="term" value="P:lipopolysaccharide transport"/>
    <property type="evidence" value="ECO:0007669"/>
    <property type="project" value="InterPro"/>
</dbReference>
<comment type="similarity">
    <text evidence="4">Belongs to the LptD family.</text>
</comment>
<proteinExistence type="inferred from homology"/>
<dbReference type="InterPro" id="IPR050218">
    <property type="entry name" value="LptD"/>
</dbReference>
<evidence type="ECO:0000256" key="1">
    <source>
        <dbReference type="ARBA" id="ARBA00022729"/>
    </source>
</evidence>
<sequence precursor="true">MKKKSSILLATLIWSAFTSRHALADLAEQCMLGVPRYNKPLVSGDINQLPVNVQADKTVAHYPNNARFIGNVTVEQGNSRLTANHVDLYQTQENQHSLPERTVTATGNVNYEDPAITLKGPKGWSNLNTKDTNITKGQYQMMDKQGRGDADLMKLRGEERYTILENGTFTSCLPTDNSWSIQGAHIIHDKKEQLAKIWHARFKIGSVPVFYSPYLQLPTGDKRRSGFLIPNAAYTSNNYFEFTQPYYWNIAPNFDATITTRYLHKRGVQWQNEFRYLLAPGSGTMALEWLPNDNAYLATGVNDSNTRWLYNWKHSGVMDKVWRFNVNYTKTSDTKYFSDLSSPYGSTTDGYATQIFSAGYMQKNWNMTLSSKQFQIFTTGGNQNAYRAQPQIDINYYKNNLGSFDFHTYGQIAKFTSVNAKNPKTKRFHIEPTLHLPLANSWGSVSTETKLMLTHYQQDIPVNTPKLEQSVSRVMPQFQVDGKLVFDRPMDWKSRFTQTLEPRIQYLYVPYHNQDNIYFYDTTLLQNDYAGLFHNRGYSGLDRIASANKITSGLTSRIFDDNLVERFNVSIGQIYHLSPSRIESATPINKDSDTGSSVWVGESYWRITDNWGLRGGTQYDTRLGHLTQSNGIMEYRPDAERVLQFNYRYASPEYIQASVPNVKNPGYQQGISQAGIVAGWPLADRWAIVGAYYYDTKAKQSASELVGLQYTTCCWAANIGYERKIMGWDGKNNNNSKYDERISFNISLRGFNNDYSLGTHKMLSAGILPYQHAF</sequence>
<dbReference type="PANTHER" id="PTHR30189">
    <property type="entry name" value="LPS-ASSEMBLY PROTEIN"/>
    <property type="match status" value="1"/>
</dbReference>
<keyword evidence="2 4" id="KW-0472">Membrane</keyword>
<keyword evidence="3 4" id="KW-0998">Cell outer membrane</keyword>
<comment type="subunit">
    <text evidence="4">Component of the lipopolysaccharide transport and assembly complex. Interacts with LptE and LptA.</text>
</comment>
<evidence type="ECO:0000259" key="6">
    <source>
        <dbReference type="Pfam" id="PF04453"/>
    </source>
</evidence>
<feature type="domain" description="LptD C-terminal" evidence="6">
    <location>
        <begin position="305"/>
        <end position="686"/>
    </location>
</feature>
<evidence type="ECO:0000259" key="5">
    <source>
        <dbReference type="Pfam" id="PF03968"/>
    </source>
</evidence>
<dbReference type="Gene3D" id="2.60.450.10">
    <property type="entry name" value="Lipopolysaccharide (LPS) transport protein A like domain"/>
    <property type="match status" value="1"/>
</dbReference>
<dbReference type="AlphaFoldDB" id="E0WS56"/>
<evidence type="ECO:0000256" key="3">
    <source>
        <dbReference type="ARBA" id="ARBA00023237"/>
    </source>
</evidence>
<keyword evidence="1 4" id="KW-0732">Signal</keyword>
<dbReference type="STRING" id="663321.REG_0785"/>
<name>E0WS56_9ENTR</name>
<evidence type="ECO:0000313" key="8">
    <source>
        <dbReference type="Proteomes" id="UP000005726"/>
    </source>
</evidence>
<evidence type="ECO:0000313" key="7">
    <source>
        <dbReference type="EMBL" id="EFL92190.1"/>
    </source>
</evidence>
<dbReference type="EMBL" id="GL379590">
    <property type="protein sequence ID" value="EFL92190.1"/>
    <property type="molecule type" value="Genomic_DNA"/>
</dbReference>
<dbReference type="GO" id="GO:0043165">
    <property type="term" value="P:Gram-negative-bacterium-type cell outer membrane assembly"/>
    <property type="evidence" value="ECO:0007669"/>
    <property type="project" value="UniProtKB-UniRule"/>
</dbReference>
<dbReference type="GO" id="GO:1990351">
    <property type="term" value="C:transporter complex"/>
    <property type="evidence" value="ECO:0007669"/>
    <property type="project" value="TreeGrafter"/>
</dbReference>
<feature type="signal peptide" evidence="4">
    <location>
        <begin position="1"/>
        <end position="24"/>
    </location>
</feature>
<dbReference type="InterPro" id="IPR020889">
    <property type="entry name" value="LipoPS_assembly_LptD"/>
</dbReference>
<dbReference type="Proteomes" id="UP000005726">
    <property type="component" value="Unassembled WGS sequence"/>
</dbReference>
<comment type="caution">
    <text evidence="4">Lacks conserved residue(s) required for the propagation of feature annotation.</text>
</comment>
<dbReference type="RefSeq" id="WP_006704595.1">
    <property type="nucleotide sequence ID" value="NZ_CAWLGB010000002.1"/>
</dbReference>
<reference evidence="7" key="1">
    <citation type="journal article" date="2009" name="Environ. Microbiol.">
        <title>Dynamics of genome evolution in facultative symbionts of aphids.</title>
        <authorList>
            <person name="Degnan P.H."/>
            <person name="Leonardo T.E."/>
            <person name="Cass B.N."/>
            <person name="Hurwitz B."/>
            <person name="Stern D."/>
            <person name="Gibbs R.A."/>
            <person name="Richards S."/>
            <person name="Moran N.A."/>
        </authorList>
    </citation>
    <scope>NUCLEOTIDE SEQUENCE [LARGE SCALE GENOMIC DNA]</scope>
    <source>
        <strain evidence="7">LSR1</strain>
    </source>
</reference>
<organism evidence="7 8">
    <name type="scientific">Candidatus Regiella insecticola LSR1</name>
    <dbReference type="NCBI Taxonomy" id="663321"/>
    <lineage>
        <taxon>Bacteria</taxon>
        <taxon>Pseudomonadati</taxon>
        <taxon>Pseudomonadota</taxon>
        <taxon>Gammaproteobacteria</taxon>
        <taxon>Enterobacterales</taxon>
        <taxon>Enterobacteriaceae</taxon>
        <taxon>aphid secondary symbionts</taxon>
        <taxon>Candidatus Regiella</taxon>
    </lineage>
</organism>
<dbReference type="InterPro" id="IPR005653">
    <property type="entry name" value="OstA-like_N"/>
</dbReference>
<dbReference type="HAMAP" id="MF_01411">
    <property type="entry name" value="LPS_assembly_LptD"/>
    <property type="match status" value="1"/>
</dbReference>